<name>A0ACA9NLD0_9GLOM</name>
<organism evidence="1 2">
    <name type="scientific">Racocetra persica</name>
    <dbReference type="NCBI Taxonomy" id="160502"/>
    <lineage>
        <taxon>Eukaryota</taxon>
        <taxon>Fungi</taxon>
        <taxon>Fungi incertae sedis</taxon>
        <taxon>Mucoromycota</taxon>
        <taxon>Glomeromycotina</taxon>
        <taxon>Glomeromycetes</taxon>
        <taxon>Diversisporales</taxon>
        <taxon>Gigasporaceae</taxon>
        <taxon>Racocetra</taxon>
    </lineage>
</organism>
<dbReference type="Proteomes" id="UP000789920">
    <property type="component" value="Unassembled WGS sequence"/>
</dbReference>
<reference evidence="1" key="1">
    <citation type="submission" date="2021-06" db="EMBL/GenBank/DDBJ databases">
        <authorList>
            <person name="Kallberg Y."/>
            <person name="Tangrot J."/>
            <person name="Rosling A."/>
        </authorList>
    </citation>
    <scope>NUCLEOTIDE SEQUENCE</scope>
    <source>
        <strain evidence="1">MA461A</strain>
    </source>
</reference>
<keyword evidence="2" id="KW-1185">Reference proteome</keyword>
<sequence length="99" mass="11407">MPLYLRKQLKNHFVLDFVLFGDKFDDIIKSIVDEINILEQVASLGVITADLPQDNNLADMKQHSGILEYRSCLVPKEQLSNLRKALQEIINNYCTNWEG</sequence>
<gene>
    <name evidence="1" type="ORF">RPERSI_LOCUS8117</name>
</gene>
<accession>A0ACA9NLD0</accession>
<proteinExistence type="predicted"/>
<evidence type="ECO:0000313" key="2">
    <source>
        <dbReference type="Proteomes" id="UP000789920"/>
    </source>
</evidence>
<evidence type="ECO:0000313" key="1">
    <source>
        <dbReference type="EMBL" id="CAG8657123.1"/>
    </source>
</evidence>
<protein>
    <submittedName>
        <fullName evidence="1">9697_t:CDS:1</fullName>
    </submittedName>
</protein>
<comment type="caution">
    <text evidence="1">The sequence shown here is derived from an EMBL/GenBank/DDBJ whole genome shotgun (WGS) entry which is preliminary data.</text>
</comment>
<dbReference type="EMBL" id="CAJVQC010014435">
    <property type="protein sequence ID" value="CAG8657123.1"/>
    <property type="molecule type" value="Genomic_DNA"/>
</dbReference>